<dbReference type="SUPFAM" id="SSF55729">
    <property type="entry name" value="Acyl-CoA N-acyltransferases (Nat)"/>
    <property type="match status" value="2"/>
</dbReference>
<dbReference type="RefSeq" id="WP_388103170.1">
    <property type="nucleotide sequence ID" value="NZ_JBIAHM010000002.1"/>
</dbReference>
<keyword evidence="5" id="KW-1185">Reference proteome</keyword>
<evidence type="ECO:0000313" key="5">
    <source>
        <dbReference type="Proteomes" id="UP001601303"/>
    </source>
</evidence>
<dbReference type="PANTHER" id="PTHR43877:SF1">
    <property type="entry name" value="ACETYLTRANSFERASE"/>
    <property type="match status" value="1"/>
</dbReference>
<feature type="domain" description="N-acetyltransferase" evidence="3">
    <location>
        <begin position="1"/>
        <end position="147"/>
    </location>
</feature>
<evidence type="ECO:0000256" key="2">
    <source>
        <dbReference type="ARBA" id="ARBA00023315"/>
    </source>
</evidence>
<dbReference type="InterPro" id="IPR016181">
    <property type="entry name" value="Acyl_CoA_acyltransferase"/>
</dbReference>
<dbReference type="InterPro" id="IPR050832">
    <property type="entry name" value="Bact_Acetyltransf"/>
</dbReference>
<evidence type="ECO:0000313" key="4">
    <source>
        <dbReference type="EMBL" id="MFE9598064.1"/>
    </source>
</evidence>
<dbReference type="EMBL" id="JBIAHM010000002">
    <property type="protein sequence ID" value="MFE9598064.1"/>
    <property type="molecule type" value="Genomic_DNA"/>
</dbReference>
<accession>A0ABW6LWN3</accession>
<dbReference type="Gene3D" id="3.40.630.30">
    <property type="match status" value="1"/>
</dbReference>
<dbReference type="CDD" id="cd04301">
    <property type="entry name" value="NAT_SF"/>
    <property type="match status" value="1"/>
</dbReference>
<dbReference type="GO" id="GO:0016746">
    <property type="term" value="F:acyltransferase activity"/>
    <property type="evidence" value="ECO:0007669"/>
    <property type="project" value="UniProtKB-KW"/>
</dbReference>
<dbReference type="Pfam" id="PF00583">
    <property type="entry name" value="Acetyltransf_1"/>
    <property type="match status" value="1"/>
</dbReference>
<feature type="domain" description="N-acetyltransferase" evidence="3">
    <location>
        <begin position="146"/>
        <end position="293"/>
    </location>
</feature>
<keyword evidence="1 4" id="KW-0808">Transferase</keyword>
<dbReference type="PANTHER" id="PTHR43877">
    <property type="entry name" value="AMINOALKYLPHOSPHONATE N-ACETYLTRANSFERASE-RELATED-RELATED"/>
    <property type="match status" value="1"/>
</dbReference>
<name>A0ABW6LWN3_9ACTN</name>
<keyword evidence="2 4" id="KW-0012">Acyltransferase</keyword>
<evidence type="ECO:0000259" key="3">
    <source>
        <dbReference type="PROSITE" id="PS51186"/>
    </source>
</evidence>
<dbReference type="Pfam" id="PF13508">
    <property type="entry name" value="Acetyltransf_7"/>
    <property type="match status" value="1"/>
</dbReference>
<gene>
    <name evidence="4" type="ORF">ACFYNQ_05715</name>
</gene>
<sequence>MSPRVIPLVDPESGPSSRRLVWLAQDGDGVPVGSASLRLFLKEGQAHLGELELSVHAAERRQGIGTRLLEAATAAARAEGRRSIVTQAQQGSPADEFLPARGFRPVLTLTYARLSLADADLTAIGVHAQRPHPGYELTEWHGTVPAELASSYAESRSAMEDMPMQDTDYGTVTWDVERLVAAAEAVARRGELLHTVAAVDTADGRVVGFSELVVPGDGRGDAQHYGTAVLPAHRGRGLAHWMKAASIQRARQLHPLLAGLLTDTADGNAPMRAVNDALGYVPTHRAVEYQLDL</sequence>
<dbReference type="PROSITE" id="PS51186">
    <property type="entry name" value="GNAT"/>
    <property type="match status" value="2"/>
</dbReference>
<dbReference type="EC" id="2.3.1.-" evidence="4"/>
<evidence type="ECO:0000256" key="1">
    <source>
        <dbReference type="ARBA" id="ARBA00022679"/>
    </source>
</evidence>
<dbReference type="Proteomes" id="UP001601303">
    <property type="component" value="Unassembled WGS sequence"/>
</dbReference>
<reference evidence="4 5" key="1">
    <citation type="submission" date="2024-10" db="EMBL/GenBank/DDBJ databases">
        <title>The Natural Products Discovery Center: Release of the First 8490 Sequenced Strains for Exploring Actinobacteria Biosynthetic Diversity.</title>
        <authorList>
            <person name="Kalkreuter E."/>
            <person name="Kautsar S.A."/>
            <person name="Yang D."/>
            <person name="Bader C.D."/>
            <person name="Teijaro C.N."/>
            <person name="Fluegel L."/>
            <person name="Davis C.M."/>
            <person name="Simpson J.R."/>
            <person name="Lauterbach L."/>
            <person name="Steele A.D."/>
            <person name="Gui C."/>
            <person name="Meng S."/>
            <person name="Li G."/>
            <person name="Viehrig K."/>
            <person name="Ye F."/>
            <person name="Su P."/>
            <person name="Kiefer A.F."/>
            <person name="Nichols A."/>
            <person name="Cepeda A.J."/>
            <person name="Yan W."/>
            <person name="Fan B."/>
            <person name="Jiang Y."/>
            <person name="Adhikari A."/>
            <person name="Zheng C.-J."/>
            <person name="Schuster L."/>
            <person name="Cowan T.M."/>
            <person name="Smanski M.J."/>
            <person name="Chevrette M.G."/>
            <person name="De Carvalho L.P.S."/>
            <person name="Shen B."/>
        </authorList>
    </citation>
    <scope>NUCLEOTIDE SEQUENCE [LARGE SCALE GENOMIC DNA]</scope>
    <source>
        <strain evidence="4 5">NPDC006488</strain>
    </source>
</reference>
<comment type="caution">
    <text evidence="4">The sequence shown here is derived from an EMBL/GenBank/DDBJ whole genome shotgun (WGS) entry which is preliminary data.</text>
</comment>
<protein>
    <submittedName>
        <fullName evidence="4">GNAT family N-acetyltransferase</fullName>
        <ecNumber evidence="4">2.3.1.-</ecNumber>
    </submittedName>
</protein>
<dbReference type="InterPro" id="IPR000182">
    <property type="entry name" value="GNAT_dom"/>
</dbReference>
<proteinExistence type="predicted"/>
<organism evidence="4 5">
    <name type="scientific">Streptomyces hokutonensis</name>
    <dbReference type="NCBI Taxonomy" id="1306990"/>
    <lineage>
        <taxon>Bacteria</taxon>
        <taxon>Bacillati</taxon>
        <taxon>Actinomycetota</taxon>
        <taxon>Actinomycetes</taxon>
        <taxon>Kitasatosporales</taxon>
        <taxon>Streptomycetaceae</taxon>
        <taxon>Streptomyces</taxon>
    </lineage>
</organism>